<proteinExistence type="predicted"/>
<evidence type="ECO:0000313" key="1">
    <source>
        <dbReference type="EMBL" id="CAX32385.1"/>
    </source>
</evidence>
<dbReference type="EMBL" id="BX548175">
    <property type="protein sequence ID" value="CAX32385.1"/>
    <property type="molecule type" value="Genomic_DNA"/>
</dbReference>
<reference evidence="1 2" key="1">
    <citation type="journal article" date="2003" name="Nature">
        <title>Genome divergence in two Prochlorococcus ecotypes reflects oceanic niche differentiation.</title>
        <authorList>
            <person name="Rocap G."/>
            <person name="Larimer F.W."/>
            <person name="Lamerdin J.E."/>
            <person name="Malfatti S."/>
            <person name="Chain P."/>
            <person name="Ahlgren N.A."/>
            <person name="Arellano A."/>
            <person name="Coleman M."/>
            <person name="Hauser L."/>
            <person name="Hess W.R."/>
            <person name="Johnson Z.I."/>
            <person name="Land M.L."/>
            <person name="Lindell D."/>
            <person name="Post A.F."/>
            <person name="Regala W."/>
            <person name="Shah M."/>
            <person name="Shaw S.L."/>
            <person name="Steglich C."/>
            <person name="Sullivan M.B."/>
            <person name="Ting C.S."/>
            <person name="Tolonen A."/>
            <person name="Webb E.A."/>
            <person name="Zinser E.R."/>
            <person name="Chisholm S.W."/>
        </authorList>
    </citation>
    <scope>NUCLEOTIDE SEQUENCE [LARGE SCALE GENOMIC DNA]</scope>
    <source>
        <strain evidence="2">MIT 9313</strain>
    </source>
</reference>
<gene>
    <name evidence="1" type="ordered locus">PMT_2867</name>
</gene>
<dbReference type="AlphaFoldDB" id="B9ESN6"/>
<accession>B9ESN6</accession>
<dbReference type="KEGG" id="pmt:PMT_2867"/>
<sequence length="57" mass="6307">MRKAHAVRKDHQDKAIWRAWPPLGIRAELSLEAFGSAVESLPYKHDLAGSIPASLIT</sequence>
<dbReference type="Proteomes" id="UP000001423">
    <property type="component" value="Chromosome"/>
</dbReference>
<keyword evidence="2" id="KW-1185">Reference proteome</keyword>
<protein>
    <submittedName>
        <fullName evidence="1">Uncharacterized protein</fullName>
    </submittedName>
</protein>
<organism evidence="1 2">
    <name type="scientific">Prochlorococcus marinus (strain MIT 9313)</name>
    <dbReference type="NCBI Taxonomy" id="74547"/>
    <lineage>
        <taxon>Bacteria</taxon>
        <taxon>Bacillati</taxon>
        <taxon>Cyanobacteriota</taxon>
        <taxon>Cyanophyceae</taxon>
        <taxon>Synechococcales</taxon>
        <taxon>Prochlorococcaceae</taxon>
        <taxon>Prochlorococcus</taxon>
    </lineage>
</organism>
<name>B9ESN6_PROMM</name>
<dbReference type="HOGENOM" id="CLU_2993131_0_0_3"/>
<evidence type="ECO:0000313" key="2">
    <source>
        <dbReference type="Proteomes" id="UP000001423"/>
    </source>
</evidence>